<organism evidence="1 2">
    <name type="scientific">Polyangium mundeleinium</name>
    <dbReference type="NCBI Taxonomy" id="2995306"/>
    <lineage>
        <taxon>Bacteria</taxon>
        <taxon>Pseudomonadati</taxon>
        <taxon>Myxococcota</taxon>
        <taxon>Polyangia</taxon>
        <taxon>Polyangiales</taxon>
        <taxon>Polyangiaceae</taxon>
        <taxon>Polyangium</taxon>
    </lineage>
</organism>
<evidence type="ECO:0000313" key="1">
    <source>
        <dbReference type="EMBL" id="MDC0746671.1"/>
    </source>
</evidence>
<accession>A0ABT5EY01</accession>
<proteinExistence type="predicted"/>
<name>A0ABT5EY01_9BACT</name>
<comment type="caution">
    <text evidence="1">The sequence shown here is derived from an EMBL/GenBank/DDBJ whole genome shotgun (WGS) entry which is preliminary data.</text>
</comment>
<dbReference type="Proteomes" id="UP001221411">
    <property type="component" value="Unassembled WGS sequence"/>
</dbReference>
<keyword evidence="2" id="KW-1185">Reference proteome</keyword>
<evidence type="ECO:0000313" key="2">
    <source>
        <dbReference type="Proteomes" id="UP001221411"/>
    </source>
</evidence>
<gene>
    <name evidence="1" type="ORF">POL67_35415</name>
</gene>
<dbReference type="RefSeq" id="WP_271925050.1">
    <property type="nucleotide sequence ID" value="NZ_JAQNDO010000001.1"/>
</dbReference>
<reference evidence="1 2" key="1">
    <citation type="submission" date="2022-11" db="EMBL/GenBank/DDBJ databases">
        <title>Minimal conservation of predation-associated metabolite biosynthetic gene clusters underscores biosynthetic potential of Myxococcota including descriptions for ten novel species: Archangium lansinium sp. nov., Myxococcus landrumus sp. nov., Nannocystis bai.</title>
        <authorList>
            <person name="Ahearne A."/>
            <person name="Stevens C."/>
            <person name="Dowd S."/>
        </authorList>
    </citation>
    <scope>NUCLEOTIDE SEQUENCE [LARGE SCALE GENOMIC DNA]</scope>
    <source>
        <strain evidence="1 2">RJM3</strain>
    </source>
</reference>
<protein>
    <submittedName>
        <fullName evidence="1">Uncharacterized protein</fullName>
    </submittedName>
</protein>
<sequence length="169" mass="18556">MLAQWGDLTPTFIDEAVQVAYAAQHERSYKIPVGLPASRRWAYLTTDQQSDLRQNLQWLAASRQAADEAAGEALHRTAVDVMTVWFANPGRDNWLRIRKHPLARLCEDFADVATSILGRDKAKASGVVPKPAFVPTLRERSQGEQEQVKAGLQGVLAVLKRPAAKGAAA</sequence>
<dbReference type="EMBL" id="JAQNDO010000001">
    <property type="protein sequence ID" value="MDC0746671.1"/>
    <property type="molecule type" value="Genomic_DNA"/>
</dbReference>